<evidence type="ECO:0000313" key="2">
    <source>
        <dbReference type="EMBL" id="GJT98067.1"/>
    </source>
</evidence>
<organism evidence="2 3">
    <name type="scientific">Tanacetum coccineum</name>
    <dbReference type="NCBI Taxonomy" id="301880"/>
    <lineage>
        <taxon>Eukaryota</taxon>
        <taxon>Viridiplantae</taxon>
        <taxon>Streptophyta</taxon>
        <taxon>Embryophyta</taxon>
        <taxon>Tracheophyta</taxon>
        <taxon>Spermatophyta</taxon>
        <taxon>Magnoliopsida</taxon>
        <taxon>eudicotyledons</taxon>
        <taxon>Gunneridae</taxon>
        <taxon>Pentapetalae</taxon>
        <taxon>asterids</taxon>
        <taxon>campanulids</taxon>
        <taxon>Asterales</taxon>
        <taxon>Asteraceae</taxon>
        <taxon>Asteroideae</taxon>
        <taxon>Anthemideae</taxon>
        <taxon>Anthemidinae</taxon>
        <taxon>Tanacetum</taxon>
    </lineage>
</organism>
<dbReference type="Proteomes" id="UP001151760">
    <property type="component" value="Unassembled WGS sequence"/>
</dbReference>
<evidence type="ECO:0000313" key="3">
    <source>
        <dbReference type="Proteomes" id="UP001151760"/>
    </source>
</evidence>
<feature type="region of interest" description="Disordered" evidence="1">
    <location>
        <begin position="1"/>
        <end position="53"/>
    </location>
</feature>
<feature type="compositionally biased region" description="Polar residues" evidence="1">
    <location>
        <begin position="13"/>
        <end position="30"/>
    </location>
</feature>
<dbReference type="EMBL" id="BQNB010020640">
    <property type="protein sequence ID" value="GJT98067.1"/>
    <property type="molecule type" value="Genomic_DNA"/>
</dbReference>
<protein>
    <submittedName>
        <fullName evidence="2">Uncharacterized protein</fullName>
    </submittedName>
</protein>
<reference evidence="2" key="1">
    <citation type="journal article" date="2022" name="Int. J. Mol. Sci.">
        <title>Draft Genome of Tanacetum Coccineum: Genomic Comparison of Closely Related Tanacetum-Family Plants.</title>
        <authorList>
            <person name="Yamashiro T."/>
            <person name="Shiraishi A."/>
            <person name="Nakayama K."/>
            <person name="Satake H."/>
        </authorList>
    </citation>
    <scope>NUCLEOTIDE SEQUENCE</scope>
</reference>
<gene>
    <name evidence="2" type="ORF">Tco_1093585</name>
</gene>
<keyword evidence="3" id="KW-1185">Reference proteome</keyword>
<comment type="caution">
    <text evidence="2">The sequence shown here is derived from an EMBL/GenBank/DDBJ whole genome shotgun (WGS) entry which is preliminary data.</text>
</comment>
<reference evidence="2" key="2">
    <citation type="submission" date="2022-01" db="EMBL/GenBank/DDBJ databases">
        <authorList>
            <person name="Yamashiro T."/>
            <person name="Shiraishi A."/>
            <person name="Satake H."/>
            <person name="Nakayama K."/>
        </authorList>
    </citation>
    <scope>NUCLEOTIDE SEQUENCE</scope>
</reference>
<proteinExistence type="predicted"/>
<name>A0ABQ5IF56_9ASTR</name>
<feature type="region of interest" description="Disordered" evidence="1">
    <location>
        <begin position="73"/>
        <end position="94"/>
    </location>
</feature>
<accession>A0ABQ5IF56</accession>
<evidence type="ECO:0000256" key="1">
    <source>
        <dbReference type="SAM" id="MobiDB-lite"/>
    </source>
</evidence>
<sequence>MPKPQSPLKEPSQENPPTTHSNHDSLQSHSLPLGDTNVGQAFLPPQSANQNQLTQPSFPHLLINPHVASVLHAQTPSSPQGDNQTQPPPPSSPSREMLIDDINQLQDLSNLLAMHLSQRNTPSSPYSPNFPHTLNLNQVEQHVGYCPCCIFNQKQFLTLSEDHNWIEFLLTRVQPPIQV</sequence>
<feature type="compositionally biased region" description="Polar residues" evidence="1">
    <location>
        <begin position="73"/>
        <end position="85"/>
    </location>
</feature>